<organism evidence="2 3">
    <name type="scientific">Alistipes ihumii AP11</name>
    <dbReference type="NCBI Taxonomy" id="1211813"/>
    <lineage>
        <taxon>Bacteria</taxon>
        <taxon>Pseudomonadati</taxon>
        <taxon>Bacteroidota</taxon>
        <taxon>Bacteroidia</taxon>
        <taxon>Bacteroidales</taxon>
        <taxon>Rikenellaceae</taxon>
        <taxon>Alistipes</taxon>
    </lineage>
</organism>
<reference evidence="2" key="1">
    <citation type="journal article" date="2022" name="Cell">
        <title>Design, construction, and in vivo augmentation of a complex gut microbiome.</title>
        <authorList>
            <person name="Cheng A.G."/>
            <person name="Ho P.Y."/>
            <person name="Aranda-Diaz A."/>
            <person name="Jain S."/>
            <person name="Yu F.B."/>
            <person name="Meng X."/>
            <person name="Wang M."/>
            <person name="Iakiviak M."/>
            <person name="Nagashima K."/>
            <person name="Zhao A."/>
            <person name="Murugkar P."/>
            <person name="Patil A."/>
            <person name="Atabakhsh K."/>
            <person name="Weakley A."/>
            <person name="Yan J."/>
            <person name="Brumbaugh A.R."/>
            <person name="Higginbottom S."/>
            <person name="Dimas A."/>
            <person name="Shiver A.L."/>
            <person name="Deutschbauer A."/>
            <person name="Neff N."/>
            <person name="Sonnenburg J.L."/>
            <person name="Huang K.C."/>
            <person name="Fischbach M.A."/>
        </authorList>
    </citation>
    <scope>NUCLEOTIDE SEQUENCE</scope>
    <source>
        <strain evidence="2">AP11</strain>
    </source>
</reference>
<feature type="signal peptide" evidence="1">
    <location>
        <begin position="1"/>
        <end position="17"/>
    </location>
</feature>
<dbReference type="Proteomes" id="UP001059295">
    <property type="component" value="Chromosome"/>
</dbReference>
<accession>A0ABY5V148</accession>
<gene>
    <name evidence="2" type="ORF">NQ491_03880</name>
</gene>
<evidence type="ECO:0000256" key="1">
    <source>
        <dbReference type="SAM" id="SignalP"/>
    </source>
</evidence>
<dbReference type="GeneID" id="82890844"/>
<sequence length="215" mass="23640">MKRIVFGLLFSVVASVAAGQCRLEPAEDIAQSSPSACKTYYDNVFALLFGGFSEKPEARYASLPSFTEEYAFSLEKDKKGYRIVSTTLTANYRYATRRKSVKAQVSKKHISESMAVSLRELFRLLIRQIEEPSPDEAHRGLNGTTHFFASTDNEGKTAVGETWSPEPASALGRLVGICNDPHAVGNRSTGGRHDRTGEELLGRIRTLTSDLSGNE</sequence>
<dbReference type="EMBL" id="CP102294">
    <property type="protein sequence ID" value="UWN57928.1"/>
    <property type="molecule type" value="Genomic_DNA"/>
</dbReference>
<keyword evidence="1" id="KW-0732">Signal</keyword>
<evidence type="ECO:0000313" key="3">
    <source>
        <dbReference type="Proteomes" id="UP001059295"/>
    </source>
</evidence>
<evidence type="ECO:0008006" key="4">
    <source>
        <dbReference type="Google" id="ProtNLM"/>
    </source>
</evidence>
<proteinExistence type="predicted"/>
<protein>
    <recommendedName>
        <fullName evidence="4">DUF4468 domain-containing protein</fullName>
    </recommendedName>
</protein>
<feature type="chain" id="PRO_5046289262" description="DUF4468 domain-containing protein" evidence="1">
    <location>
        <begin position="18"/>
        <end position="215"/>
    </location>
</feature>
<name>A0ABY5V148_9BACT</name>
<keyword evidence="3" id="KW-1185">Reference proteome</keyword>
<evidence type="ECO:0000313" key="2">
    <source>
        <dbReference type="EMBL" id="UWN57928.1"/>
    </source>
</evidence>
<dbReference type="RefSeq" id="WP_019244624.1">
    <property type="nucleotide sequence ID" value="NZ_CAPH01000001.1"/>
</dbReference>